<feature type="compositionally biased region" description="Basic residues" evidence="5">
    <location>
        <begin position="437"/>
        <end position="450"/>
    </location>
</feature>
<dbReference type="PANTHER" id="PTHR12845:SF3">
    <property type="entry name" value="RHO GUANINE NUCLEOTIDE EXCHANGE FACTOR 16"/>
    <property type="match status" value="1"/>
</dbReference>
<dbReference type="PROSITE" id="PS50003">
    <property type="entry name" value="PH_DOMAIN"/>
    <property type="match status" value="1"/>
</dbReference>
<feature type="domain" description="PH" evidence="7">
    <location>
        <begin position="745"/>
        <end position="864"/>
    </location>
</feature>
<evidence type="ECO:0000259" key="8">
    <source>
        <dbReference type="PROSITE" id="PS50010"/>
    </source>
</evidence>
<keyword evidence="2" id="KW-0344">Guanine-nucleotide releasing factor</keyword>
<dbReference type="InterPro" id="IPR047270">
    <property type="entry name" value="PH_ephexin"/>
</dbReference>
<proteinExistence type="predicted"/>
<keyword evidence="10" id="KW-1185">Reference proteome</keyword>
<evidence type="ECO:0000313" key="9">
    <source>
        <dbReference type="EMBL" id="KAF3860249.1"/>
    </source>
</evidence>
<protein>
    <recommendedName>
        <fullName evidence="11">Rho guanine nucleotide exchange factor (GEF) 16</fullName>
    </recommendedName>
</protein>
<dbReference type="Pfam" id="PF00169">
    <property type="entry name" value="PH"/>
    <property type="match status" value="1"/>
</dbReference>
<feature type="domain" description="DH" evidence="8">
    <location>
        <begin position="528"/>
        <end position="712"/>
    </location>
</feature>
<gene>
    <name evidence="9" type="ORF">F7725_000504</name>
</gene>
<evidence type="ECO:0000256" key="4">
    <source>
        <dbReference type="SAM" id="Coils"/>
    </source>
</evidence>
<organism evidence="9 10">
    <name type="scientific">Dissostichus mawsoni</name>
    <name type="common">Antarctic cod</name>
    <dbReference type="NCBI Taxonomy" id="36200"/>
    <lineage>
        <taxon>Eukaryota</taxon>
        <taxon>Metazoa</taxon>
        <taxon>Chordata</taxon>
        <taxon>Craniata</taxon>
        <taxon>Vertebrata</taxon>
        <taxon>Euteleostomi</taxon>
        <taxon>Actinopterygii</taxon>
        <taxon>Neopterygii</taxon>
        <taxon>Teleostei</taxon>
        <taxon>Neoteleostei</taxon>
        <taxon>Acanthomorphata</taxon>
        <taxon>Eupercaria</taxon>
        <taxon>Perciformes</taxon>
        <taxon>Notothenioidei</taxon>
        <taxon>Nototheniidae</taxon>
        <taxon>Dissostichus</taxon>
    </lineage>
</organism>
<dbReference type="InterPro" id="IPR011993">
    <property type="entry name" value="PH-like_dom_sf"/>
</dbReference>
<feature type="region of interest" description="Disordered" evidence="5">
    <location>
        <begin position="360"/>
        <end position="381"/>
    </location>
</feature>
<comment type="caution">
    <text evidence="9">The sequence shown here is derived from an EMBL/GenBank/DDBJ whole genome shotgun (WGS) entry which is preliminary data.</text>
</comment>
<dbReference type="Gene3D" id="2.30.30.40">
    <property type="entry name" value="SH3 Domains"/>
    <property type="match status" value="1"/>
</dbReference>
<dbReference type="OrthoDB" id="27593at2759"/>
<dbReference type="PROSITE" id="PS50010">
    <property type="entry name" value="DH_2"/>
    <property type="match status" value="1"/>
</dbReference>
<dbReference type="AlphaFoldDB" id="A0A7J5ZGZ3"/>
<dbReference type="FunFam" id="1.20.900.10:FF:000007">
    <property type="entry name" value="rho guanine nucleotide exchange factor 19"/>
    <property type="match status" value="1"/>
</dbReference>
<dbReference type="Proteomes" id="UP000518266">
    <property type="component" value="Unassembled WGS sequence"/>
</dbReference>
<dbReference type="SUPFAM" id="SSF50729">
    <property type="entry name" value="PH domain-like"/>
    <property type="match status" value="1"/>
</dbReference>
<reference evidence="9 10" key="1">
    <citation type="submission" date="2020-03" db="EMBL/GenBank/DDBJ databases">
        <title>Dissostichus mawsoni Genome sequencing and assembly.</title>
        <authorList>
            <person name="Park H."/>
        </authorList>
    </citation>
    <scope>NUCLEOTIDE SEQUENCE [LARGE SCALE GENOMIC DNA]</scope>
    <source>
        <strain evidence="9">DM0001</strain>
        <tissue evidence="9">Muscle</tissue>
    </source>
</reference>
<feature type="region of interest" description="Disordered" evidence="5">
    <location>
        <begin position="416"/>
        <end position="459"/>
    </location>
</feature>
<dbReference type="InterPro" id="IPR036028">
    <property type="entry name" value="SH3-like_dom_sf"/>
</dbReference>
<dbReference type="Pfam" id="PF00621">
    <property type="entry name" value="RhoGEF"/>
    <property type="match status" value="1"/>
</dbReference>
<dbReference type="SUPFAM" id="SSF50044">
    <property type="entry name" value="SH3-domain"/>
    <property type="match status" value="1"/>
</dbReference>
<dbReference type="Gene3D" id="1.20.900.10">
    <property type="entry name" value="Dbl homology (DH) domain"/>
    <property type="match status" value="1"/>
</dbReference>
<dbReference type="SMART" id="SM00325">
    <property type="entry name" value="RhoGEF"/>
    <property type="match status" value="1"/>
</dbReference>
<dbReference type="GO" id="GO:0005085">
    <property type="term" value="F:guanyl-nucleotide exchange factor activity"/>
    <property type="evidence" value="ECO:0007669"/>
    <property type="project" value="UniProtKB-KW"/>
</dbReference>
<evidence type="ECO:0000256" key="1">
    <source>
        <dbReference type="ARBA" id="ARBA00022443"/>
    </source>
</evidence>
<evidence type="ECO:0000256" key="2">
    <source>
        <dbReference type="ARBA" id="ARBA00022658"/>
    </source>
</evidence>
<dbReference type="InterPro" id="IPR001452">
    <property type="entry name" value="SH3_domain"/>
</dbReference>
<evidence type="ECO:0000256" key="5">
    <source>
        <dbReference type="SAM" id="MobiDB-lite"/>
    </source>
</evidence>
<dbReference type="CDD" id="cd01221">
    <property type="entry name" value="PH_ephexin"/>
    <property type="match status" value="1"/>
</dbReference>
<dbReference type="InterPro" id="IPR047271">
    <property type="entry name" value="Ephexin-like"/>
</dbReference>
<feature type="compositionally biased region" description="Polar residues" evidence="5">
    <location>
        <begin position="360"/>
        <end position="373"/>
    </location>
</feature>
<dbReference type="PANTHER" id="PTHR12845">
    <property type="entry name" value="GUANINE NUCLEOTIDE EXCHANGE FACTOR"/>
    <property type="match status" value="1"/>
</dbReference>
<evidence type="ECO:0000256" key="3">
    <source>
        <dbReference type="PROSITE-ProRule" id="PRU00192"/>
    </source>
</evidence>
<evidence type="ECO:0000313" key="10">
    <source>
        <dbReference type="Proteomes" id="UP000518266"/>
    </source>
</evidence>
<name>A0A7J5ZGZ3_DISMA</name>
<keyword evidence="1 3" id="KW-0728">SH3 domain</keyword>
<evidence type="ECO:0000259" key="7">
    <source>
        <dbReference type="PROSITE" id="PS50003"/>
    </source>
</evidence>
<dbReference type="EMBL" id="JAAKFY010000002">
    <property type="protein sequence ID" value="KAF3860249.1"/>
    <property type="molecule type" value="Genomic_DNA"/>
</dbReference>
<dbReference type="SMART" id="SM00233">
    <property type="entry name" value="PH"/>
    <property type="match status" value="1"/>
</dbReference>
<accession>A0A7J5ZGZ3</accession>
<sequence>MKELAAENAALREQTASKELPDDLLVSTMFMVKCDMVEALEFARASQKMFHAQHMKSNRTSKEHEETRFLTEILHTQRMEIEKVKKYRNMEQDHFNDMKRYFNNILIIFNAEGCVIQREISKIKTVQQEIEKKVSQVIQEKEDEITRVREEMSALVKRNLESLAKVRAIDTKIRQIETVKKEESLRKTQEVWKQIREMEEEWLNKEEEWLYKEEGWFYKESRMEKEPHSTTLRTAAPCGRTRTGAAELSRQRAGGTMSNSQSDSCMGHQAPLILERVFSTELHISEPGDDCSPTPQSETPQPQEDVIDRLVVPQQVVLSTQSPAARKVGKNQLIPKKLASRHKVRHHTTVVTFPVGLENSTSATRSRHSTQGPDLSWEDYDSDGDGFALRRNRRNKSYRAAVTSLDIEAMASGQGTASTLKPVKEDRAASPGQARSPGRKRTLGRKRNQNKRGSFKDATPCLYQEIRERGLHSTNQDELLDDFVVVEPPVEDQGIVVKSYRPVQLTWSQLPQVRDTGILTLISPLERKRQEAIFEIITSEHSYLHSLDILVRHFKSSEALKKTMTATEHHHLFSNISVIHQVSKRFFEDLERRHSDNLVIRDISDIVQNHAAHHFEPYIVYCSNETFQQRTLQKLLTSNTAFKETLNQIEASSECGALPMISFLILPMQRVTRLPLLLDTICQKTPDKTAEYFAAVWSLHAISKLVTSCNDGAQRMERTEQMYTMQKLMDFGKIKPFPLVSSSRWLKKRGELALCSEELSIWRAFSNRSYYLFLFNDVLIVTKKKSEESFVVMDYATLENVEVEVVEEAEGRMSPPSKNSSSHYLSFKLLMSKNSDGRAEQISLVAESRVDRARWIVALTEHKQAGVLTCKDGLPQYEANKSYMPKELDELGLKQAELVILLQKEEAWCYGERMRDGVRGWFPATCATEITDLMAIENNTQRMKRLRKETNV</sequence>
<feature type="region of interest" description="Disordered" evidence="5">
    <location>
        <begin position="228"/>
        <end position="265"/>
    </location>
</feature>
<dbReference type="PROSITE" id="PS50002">
    <property type="entry name" value="SH3"/>
    <property type="match status" value="1"/>
</dbReference>
<keyword evidence="4" id="KW-0175">Coiled coil</keyword>
<dbReference type="SUPFAM" id="SSF48065">
    <property type="entry name" value="DBL homology domain (DH-domain)"/>
    <property type="match status" value="1"/>
</dbReference>
<dbReference type="Gene3D" id="2.30.29.30">
    <property type="entry name" value="Pleckstrin-homology domain (PH domain)/Phosphotyrosine-binding domain (PTB)"/>
    <property type="match status" value="1"/>
</dbReference>
<evidence type="ECO:0008006" key="11">
    <source>
        <dbReference type="Google" id="ProtNLM"/>
    </source>
</evidence>
<feature type="coiled-coil region" evidence="4">
    <location>
        <begin position="131"/>
        <end position="158"/>
    </location>
</feature>
<dbReference type="Pfam" id="PF00018">
    <property type="entry name" value="SH3_1"/>
    <property type="match status" value="1"/>
</dbReference>
<evidence type="ECO:0000259" key="6">
    <source>
        <dbReference type="PROSITE" id="PS50002"/>
    </source>
</evidence>
<dbReference type="CDD" id="cd00160">
    <property type="entry name" value="RhoGEF"/>
    <property type="match status" value="1"/>
</dbReference>
<dbReference type="InterPro" id="IPR035899">
    <property type="entry name" value="DBL_dom_sf"/>
</dbReference>
<dbReference type="InterPro" id="IPR001849">
    <property type="entry name" value="PH_domain"/>
</dbReference>
<dbReference type="InterPro" id="IPR000219">
    <property type="entry name" value="DH_dom"/>
</dbReference>
<feature type="domain" description="SH3" evidence="6">
    <location>
        <begin position="872"/>
        <end position="932"/>
    </location>
</feature>
<dbReference type="SMART" id="SM00326">
    <property type="entry name" value="SH3"/>
    <property type="match status" value="1"/>
</dbReference>